<dbReference type="Proteomes" id="UP000181981">
    <property type="component" value="Unassembled WGS sequence"/>
</dbReference>
<evidence type="ECO:0000313" key="4">
    <source>
        <dbReference type="Proteomes" id="UP000181981"/>
    </source>
</evidence>
<reference evidence="1 3" key="1">
    <citation type="submission" date="2014-03" db="EMBL/GenBank/DDBJ databases">
        <title>Complete genome sequence of a deeply braunched marine Bacteroidia bacterium Draconibacterium orientale type strain FH5T.</title>
        <authorList>
            <person name="Li X."/>
            <person name="Wang X."/>
            <person name="Xie Z."/>
            <person name="Du Z."/>
            <person name="Chen G."/>
        </authorList>
    </citation>
    <scope>NUCLEOTIDE SEQUENCE [LARGE SCALE GENOMIC DNA]</scope>
    <source>
        <strain evidence="1 3">FH5</strain>
    </source>
</reference>
<proteinExistence type="predicted"/>
<gene>
    <name evidence="1" type="ORF">FH5T_02735</name>
    <name evidence="2" type="ORF">SAMN05444285_13751</name>
</gene>
<dbReference type="HOGENOM" id="CLU_082942_1_0_10"/>
<organism evidence="2 4">
    <name type="scientific">Draconibacterium orientale</name>
    <dbReference type="NCBI Taxonomy" id="1168034"/>
    <lineage>
        <taxon>Bacteria</taxon>
        <taxon>Pseudomonadati</taxon>
        <taxon>Bacteroidota</taxon>
        <taxon>Bacteroidia</taxon>
        <taxon>Marinilabiliales</taxon>
        <taxon>Prolixibacteraceae</taxon>
        <taxon>Draconibacterium</taxon>
    </lineage>
</organism>
<keyword evidence="3" id="KW-1185">Reference proteome</keyword>
<accession>X5DLR0</accession>
<dbReference type="EMBL" id="FOHT01000037">
    <property type="protein sequence ID" value="SEU04691.1"/>
    <property type="molecule type" value="Genomic_DNA"/>
</dbReference>
<dbReference type="eggNOG" id="ENOG503286U">
    <property type="taxonomic scope" value="Bacteria"/>
</dbReference>
<dbReference type="OrthoDB" id="1123496at2"/>
<dbReference type="InterPro" id="IPR046228">
    <property type="entry name" value="DUF6261"/>
</dbReference>
<sequence>MMIEKLHYSSRTTEVDGSATQIVNAYQQSTLNTDENMVKIFALIIDALALLSSAINRLKAKSEQVYYDDIRDEKITAFYFLLVSFSHHPDAVIKAAALRLLEIFEQYGMEMKNEGFTTESSLLNSMLADYKKPQLLDTIAQVPQCAEYIAALQEAQDNFETNRLSFEEAQGQEGTLGNATQLKKTVLDHVNGLLVPYLNVMEQLNEPVYGNYARTLAEITAANNQSVKRRRKKDNTPGDGK</sequence>
<protein>
    <submittedName>
        <fullName evidence="2">Uncharacterized protein</fullName>
    </submittedName>
</protein>
<reference evidence="2 4" key="2">
    <citation type="submission" date="2016-10" db="EMBL/GenBank/DDBJ databases">
        <authorList>
            <person name="de Groot N.N."/>
        </authorList>
    </citation>
    <scope>NUCLEOTIDE SEQUENCE [LARGE SCALE GENOMIC DNA]</scope>
    <source>
        <strain evidence="2 4">DSM 25947</strain>
    </source>
</reference>
<evidence type="ECO:0000313" key="2">
    <source>
        <dbReference type="EMBL" id="SEU04691.1"/>
    </source>
</evidence>
<evidence type="ECO:0000313" key="3">
    <source>
        <dbReference type="Proteomes" id="UP000023772"/>
    </source>
</evidence>
<evidence type="ECO:0000313" key="1">
    <source>
        <dbReference type="EMBL" id="AHW61502.1"/>
    </source>
</evidence>
<dbReference type="Proteomes" id="UP000023772">
    <property type="component" value="Chromosome"/>
</dbReference>
<dbReference type="AlphaFoldDB" id="X5DLR0"/>
<dbReference type="Pfam" id="PF19775">
    <property type="entry name" value="DUF6261"/>
    <property type="match status" value="1"/>
</dbReference>
<dbReference type="EMBL" id="CP007451">
    <property type="protein sequence ID" value="AHW61502.1"/>
    <property type="molecule type" value="Genomic_DNA"/>
</dbReference>
<dbReference type="STRING" id="1168034.FH5T_02735"/>
<dbReference type="RefSeq" id="WP_038555291.1">
    <property type="nucleotide sequence ID" value="NZ_FOHT01000037.1"/>
</dbReference>
<dbReference type="KEGG" id="dori:FH5T_02735"/>
<name>X5DLR0_9BACT</name>